<dbReference type="PANTHER" id="PTHR38038:SF1">
    <property type="entry name" value="PENICILLIN-BINDING PROTEIN ACTIVATOR LPOA"/>
    <property type="match status" value="1"/>
</dbReference>
<feature type="compositionally biased region" description="Low complexity" evidence="2">
    <location>
        <begin position="12"/>
        <end position="37"/>
    </location>
</feature>
<keyword evidence="1" id="KW-0472">Membrane</keyword>
<protein>
    <submittedName>
        <fullName evidence="4">Penicillin-binding protein activator</fullName>
    </submittedName>
</protein>
<dbReference type="InterPro" id="IPR007443">
    <property type="entry name" value="LpoA"/>
</dbReference>
<sequence>MVAAGLPAAARAQSQSGAGPAVTPGAPPVSVGAPLPARDLPGRPIAAPGPIQIATLLPTKTPAFARAAAALLAGVEAARKTAGAPTELLQFDLPADPAATLDALRRSADAAVQVVLGPMTRSAAQAVAEAGTPGLPVIALAPFDGEPPAGLWPLGLSLDADARQIARVALAEAQAGAPGERPAAAIVNGQPLFRRAAQAFAEEFRAGGGDIALSVDWAAGREAAIGKAIGQTKAGAVFLALDRAGAVAQRPYCGRLSAFATSQIDDGRDLAGQADLDGVRFVELPWRVQPDHPALAGFARPEPPYGAPELDRLYALGIDALRVALEVARGNRYFSFDGATGLISAGDGRIERRGAIATLRDGALVLDGTV</sequence>
<dbReference type="Pfam" id="PF04348">
    <property type="entry name" value="LppC"/>
    <property type="match status" value="1"/>
</dbReference>
<dbReference type="AlphaFoldDB" id="A0A8B6XB69"/>
<accession>A0A8B6XB69</accession>
<dbReference type="GO" id="GO:0030234">
    <property type="term" value="F:enzyme regulator activity"/>
    <property type="evidence" value="ECO:0007669"/>
    <property type="project" value="TreeGrafter"/>
</dbReference>
<proteinExistence type="predicted"/>
<reference evidence="4" key="1">
    <citation type="submission" date="2025-08" db="UniProtKB">
        <authorList>
            <consortium name="RefSeq"/>
        </authorList>
    </citation>
    <scope>IDENTIFICATION</scope>
</reference>
<dbReference type="InterPro" id="IPR028082">
    <property type="entry name" value="Peripla_BP_I"/>
</dbReference>
<organism evidence="3 4">
    <name type="scientific">Derxia gummosa DSM 723</name>
    <dbReference type="NCBI Taxonomy" id="1121388"/>
    <lineage>
        <taxon>Bacteria</taxon>
        <taxon>Pseudomonadati</taxon>
        <taxon>Pseudomonadota</taxon>
        <taxon>Betaproteobacteria</taxon>
        <taxon>Burkholderiales</taxon>
        <taxon>Alcaligenaceae</taxon>
        <taxon>Derxia</taxon>
    </lineage>
</organism>
<name>A0A8B6XB69_9BURK</name>
<dbReference type="RefSeq" id="WP_169732488.1">
    <property type="nucleotide sequence ID" value="NZ_AXWS01000007.1"/>
</dbReference>
<dbReference type="PANTHER" id="PTHR38038">
    <property type="entry name" value="PENICILLIN-BINDING PROTEIN ACTIVATOR LPOA"/>
    <property type="match status" value="1"/>
</dbReference>
<feature type="region of interest" description="Disordered" evidence="2">
    <location>
        <begin position="12"/>
        <end position="43"/>
    </location>
</feature>
<dbReference type="Proteomes" id="UP000675920">
    <property type="component" value="Unplaced"/>
</dbReference>
<keyword evidence="3" id="KW-1185">Reference proteome</keyword>
<evidence type="ECO:0000256" key="1">
    <source>
        <dbReference type="ARBA" id="ARBA00023136"/>
    </source>
</evidence>
<dbReference type="GO" id="GO:0009252">
    <property type="term" value="P:peptidoglycan biosynthetic process"/>
    <property type="evidence" value="ECO:0007669"/>
    <property type="project" value="TreeGrafter"/>
</dbReference>
<dbReference type="Gene3D" id="3.40.50.2300">
    <property type="match status" value="2"/>
</dbReference>
<evidence type="ECO:0000256" key="2">
    <source>
        <dbReference type="SAM" id="MobiDB-lite"/>
    </source>
</evidence>
<dbReference type="SUPFAM" id="SSF53822">
    <property type="entry name" value="Periplasmic binding protein-like I"/>
    <property type="match status" value="1"/>
</dbReference>
<dbReference type="GO" id="GO:0031241">
    <property type="term" value="C:periplasmic side of cell outer membrane"/>
    <property type="evidence" value="ECO:0007669"/>
    <property type="project" value="TreeGrafter"/>
</dbReference>
<evidence type="ECO:0000313" key="3">
    <source>
        <dbReference type="Proteomes" id="UP000675920"/>
    </source>
</evidence>
<evidence type="ECO:0000313" key="4">
    <source>
        <dbReference type="RefSeq" id="WP_169732488.1"/>
    </source>
</evidence>